<proteinExistence type="predicted"/>
<evidence type="ECO:0000313" key="2">
    <source>
        <dbReference type="EMBL" id="GAJ28015.1"/>
    </source>
</evidence>
<organism evidence="2 3">
    <name type="scientific">Acidomonas methanolica NBRC 104435</name>
    <dbReference type="NCBI Taxonomy" id="1231351"/>
    <lineage>
        <taxon>Bacteria</taxon>
        <taxon>Pseudomonadati</taxon>
        <taxon>Pseudomonadota</taxon>
        <taxon>Alphaproteobacteria</taxon>
        <taxon>Acetobacterales</taxon>
        <taxon>Acetobacteraceae</taxon>
        <taxon>Acidomonas</taxon>
    </lineage>
</organism>
<feature type="chain" id="PRO_5030001306" description="Phage protein" evidence="1">
    <location>
        <begin position="22"/>
        <end position="359"/>
    </location>
</feature>
<dbReference type="RefSeq" id="WP_052511612.1">
    <property type="nucleotide sequence ID" value="NZ_BAND01000012.1"/>
</dbReference>
<accession>A0A023D2M4</accession>
<evidence type="ECO:0008006" key="4">
    <source>
        <dbReference type="Google" id="ProtNLM"/>
    </source>
</evidence>
<comment type="caution">
    <text evidence="2">The sequence shown here is derived from an EMBL/GenBank/DDBJ whole genome shotgun (WGS) entry which is preliminary data.</text>
</comment>
<sequence length="359" mass="38624">MSGTASRVWSVRLLVAGAVSAGTPVTGFEIRASRYERCDTAEIALAVDQTALGGATPWFAAETASGLDISVQVLRADRPGASWVTLFRGVADAVVWRPEDGRAVVACRDYLSRLLDLRVQEAWLNFTAPELVAAMASAAGLGASVDFGAAAGMTGQFWQIEHKRMAVLAQHRFQTAFDLAFFLAREACCDLYADGTVLTASPMLAPDDGTAVVHDLSGLAMAHDVRRDLTATQGLVVHVASWDGRQRSRSEIFYDGSGFSATAPGSGLVHSFRVPGRRLDEVKSIARWKYARIAAHRLEARVRIPGNEALRPRHFARGVVSGVSAFPGILAVDEVVSRMKPEEGFVQEVVLRDRMGGLA</sequence>
<gene>
    <name evidence="2" type="ORF">Amme_012_004</name>
</gene>
<evidence type="ECO:0000313" key="3">
    <source>
        <dbReference type="Proteomes" id="UP000019760"/>
    </source>
</evidence>
<evidence type="ECO:0000256" key="1">
    <source>
        <dbReference type="SAM" id="SignalP"/>
    </source>
</evidence>
<protein>
    <recommendedName>
        <fullName evidence="4">Phage protein</fullName>
    </recommendedName>
</protein>
<dbReference type="OrthoDB" id="7280432at2"/>
<dbReference type="EMBL" id="BAND01000012">
    <property type="protein sequence ID" value="GAJ28015.1"/>
    <property type="molecule type" value="Genomic_DNA"/>
</dbReference>
<reference evidence="2 3" key="2">
    <citation type="journal article" date="2014" name="FEMS Microbiol. Lett.">
        <title>Draft genomic DNA sequence of the facultatively methylotrophic bacterium Acidomonas methanolica type strain MB58.</title>
        <authorList>
            <person name="Higashiura N."/>
            <person name="Hadano H."/>
            <person name="Hirakawa H."/>
            <person name="Matsutani M."/>
            <person name="Takabe S."/>
            <person name="Matsushita K."/>
            <person name="Azuma Y."/>
        </authorList>
    </citation>
    <scope>NUCLEOTIDE SEQUENCE [LARGE SCALE GENOMIC DNA]</scope>
    <source>
        <strain evidence="2 3">MB58</strain>
    </source>
</reference>
<keyword evidence="3" id="KW-1185">Reference proteome</keyword>
<feature type="signal peptide" evidence="1">
    <location>
        <begin position="1"/>
        <end position="21"/>
    </location>
</feature>
<dbReference type="AlphaFoldDB" id="A0A023D2M4"/>
<reference evidence="3" key="1">
    <citation type="journal article" date="2014" name="FEMS Microbiol. Lett.">
        <title>Draft Genomic DNA Sequence of the Facultatively Methylotrophic Bacterium Acidomonas methanolica type strain MB58.</title>
        <authorList>
            <person name="Higashiura N."/>
            <person name="Hadano H."/>
            <person name="Hirakawa H."/>
            <person name="Matsutani M."/>
            <person name="Takabe S."/>
            <person name="Matsushita K."/>
            <person name="Azuma Y."/>
        </authorList>
    </citation>
    <scope>NUCLEOTIDE SEQUENCE [LARGE SCALE GENOMIC DNA]</scope>
    <source>
        <strain evidence="3">MB58</strain>
    </source>
</reference>
<dbReference type="SUPFAM" id="SSF69279">
    <property type="entry name" value="Phage tail proteins"/>
    <property type="match status" value="1"/>
</dbReference>
<name>A0A023D2M4_ACIMT</name>
<keyword evidence="1" id="KW-0732">Signal</keyword>
<dbReference type="Proteomes" id="UP000019760">
    <property type="component" value="Unassembled WGS sequence"/>
</dbReference>